<dbReference type="OrthoDB" id="205099at2759"/>
<feature type="region of interest" description="Disordered" evidence="11">
    <location>
        <begin position="1088"/>
        <end position="1166"/>
    </location>
</feature>
<evidence type="ECO:0000256" key="8">
    <source>
        <dbReference type="ARBA" id="ARBA00025687"/>
    </source>
</evidence>
<evidence type="ECO:0000256" key="2">
    <source>
        <dbReference type="ARBA" id="ARBA00007813"/>
    </source>
</evidence>
<dbReference type="STRING" id="1367422.A0A178ZA55"/>
<comment type="function">
    <text evidence="8 10">Component of the Mediator complex, a coactivator involved in the regulated transcription of nearly all RNA polymerase II-dependent genes. Mediator functions as a bridge to convey information from gene-specific regulatory proteins to the basal RNA polymerase II transcription machinery. Mediator is recruited to promoters by direct interactions with regulatory proteins and serves as a scaffold for the assembly of a functional preinitiation complex with RNA polymerase II and the general transcription factors.</text>
</comment>
<protein>
    <recommendedName>
        <fullName evidence="3 10">Mediator of RNA polymerase II transcription subunit 14</fullName>
    </recommendedName>
    <alternativeName>
        <fullName evidence="9 10">Mediator complex subunit 14</fullName>
    </alternativeName>
</protein>
<organism evidence="13 14">
    <name type="scientific">Fonsecaea erecta</name>
    <dbReference type="NCBI Taxonomy" id="1367422"/>
    <lineage>
        <taxon>Eukaryota</taxon>
        <taxon>Fungi</taxon>
        <taxon>Dikarya</taxon>
        <taxon>Ascomycota</taxon>
        <taxon>Pezizomycotina</taxon>
        <taxon>Eurotiomycetes</taxon>
        <taxon>Chaetothyriomycetidae</taxon>
        <taxon>Chaetothyriales</taxon>
        <taxon>Herpotrichiellaceae</taxon>
        <taxon>Fonsecaea</taxon>
    </lineage>
</organism>
<evidence type="ECO:0000256" key="10">
    <source>
        <dbReference type="RuleBase" id="RU365082"/>
    </source>
</evidence>
<evidence type="ECO:0000256" key="4">
    <source>
        <dbReference type="ARBA" id="ARBA00023015"/>
    </source>
</evidence>
<dbReference type="GO" id="GO:0016592">
    <property type="term" value="C:mediator complex"/>
    <property type="evidence" value="ECO:0007669"/>
    <property type="project" value="UniProtKB-UniRule"/>
</dbReference>
<dbReference type="GO" id="GO:0003712">
    <property type="term" value="F:transcription coregulator activity"/>
    <property type="evidence" value="ECO:0007669"/>
    <property type="project" value="UniProtKB-UniRule"/>
</dbReference>
<dbReference type="Proteomes" id="UP000078343">
    <property type="component" value="Unassembled WGS sequence"/>
</dbReference>
<keyword evidence="6 10" id="KW-0804">Transcription</keyword>
<feature type="compositionally biased region" description="Polar residues" evidence="11">
    <location>
        <begin position="15"/>
        <end position="37"/>
    </location>
</feature>
<reference evidence="13 14" key="1">
    <citation type="submission" date="2016-04" db="EMBL/GenBank/DDBJ databases">
        <title>Draft genome of Fonsecaea erecta CBS 125763.</title>
        <authorList>
            <person name="Weiss V.A."/>
            <person name="Vicente V.A."/>
            <person name="Raittz R.T."/>
            <person name="Moreno L.F."/>
            <person name="De Souza E.M."/>
            <person name="Pedrosa F.O."/>
            <person name="Steffens M.B."/>
            <person name="Faoro H."/>
            <person name="Tadra-Sfeir M.Z."/>
            <person name="Najafzadeh M.J."/>
            <person name="Felipe M.S."/>
            <person name="Teixeira M."/>
            <person name="Sun J."/>
            <person name="Xi L."/>
            <person name="Gomes R."/>
            <person name="De Azevedo C.M."/>
            <person name="Salgado C.G."/>
            <person name="Da Silva M.B."/>
            <person name="Nascimento M.F."/>
            <person name="Queiroz-Telles F."/>
            <person name="Attili D.S."/>
            <person name="Gorbushina A."/>
        </authorList>
    </citation>
    <scope>NUCLEOTIDE SEQUENCE [LARGE SCALE GENOMIC DNA]</scope>
    <source>
        <strain evidence="13 14">CBS 125763</strain>
    </source>
</reference>
<dbReference type="EMBL" id="LVYI01000009">
    <property type="protein sequence ID" value="OAP56356.1"/>
    <property type="molecule type" value="Genomic_DNA"/>
</dbReference>
<evidence type="ECO:0000256" key="3">
    <source>
        <dbReference type="ARBA" id="ARBA00019619"/>
    </source>
</evidence>
<proteinExistence type="inferred from homology"/>
<keyword evidence="7 10" id="KW-0539">Nucleus</keyword>
<evidence type="ECO:0000256" key="7">
    <source>
        <dbReference type="ARBA" id="ARBA00023242"/>
    </source>
</evidence>
<evidence type="ECO:0000259" key="12">
    <source>
        <dbReference type="Pfam" id="PF08638"/>
    </source>
</evidence>
<dbReference type="Pfam" id="PF26204">
    <property type="entry name" value="Med14_fung"/>
    <property type="match status" value="1"/>
</dbReference>
<dbReference type="PANTHER" id="PTHR12809:SF2">
    <property type="entry name" value="MEDIATOR OF RNA POLYMERASE II TRANSCRIPTION SUBUNIT 14"/>
    <property type="match status" value="1"/>
</dbReference>
<evidence type="ECO:0000256" key="9">
    <source>
        <dbReference type="ARBA" id="ARBA00032007"/>
    </source>
</evidence>
<keyword evidence="5 10" id="KW-0010">Activator</keyword>
<comment type="similarity">
    <text evidence="2 10">Belongs to the Mediator complex subunit 14 family.</text>
</comment>
<dbReference type="InterPro" id="IPR013947">
    <property type="entry name" value="Mediator_Med14"/>
</dbReference>
<comment type="caution">
    <text evidence="13">The sequence shown here is derived from an EMBL/GenBank/DDBJ whole genome shotgun (WGS) entry which is preliminary data.</text>
</comment>
<accession>A0A178ZA55</accession>
<keyword evidence="4 10" id="KW-0805">Transcription regulation</keyword>
<dbReference type="GeneID" id="30013703"/>
<evidence type="ECO:0000256" key="5">
    <source>
        <dbReference type="ARBA" id="ARBA00023159"/>
    </source>
</evidence>
<dbReference type="RefSeq" id="XP_018689723.1">
    <property type="nucleotide sequence ID" value="XM_018841042.1"/>
</dbReference>
<dbReference type="AlphaFoldDB" id="A0A178ZA55"/>
<feature type="domain" description="Mediator complex subunit MED14 N-terminal" evidence="12">
    <location>
        <begin position="91"/>
        <end position="298"/>
    </location>
</feature>
<dbReference type="GO" id="GO:0070847">
    <property type="term" value="C:core mediator complex"/>
    <property type="evidence" value="ECO:0007669"/>
    <property type="project" value="TreeGrafter"/>
</dbReference>
<feature type="compositionally biased region" description="Low complexity" evidence="11">
    <location>
        <begin position="1088"/>
        <end position="1104"/>
    </location>
</feature>
<evidence type="ECO:0000256" key="11">
    <source>
        <dbReference type="SAM" id="MobiDB-lite"/>
    </source>
</evidence>
<feature type="region of interest" description="Disordered" evidence="11">
    <location>
        <begin position="1"/>
        <end position="71"/>
    </location>
</feature>
<dbReference type="PANTHER" id="PTHR12809">
    <property type="entry name" value="MEDIATOR COMPLEX SUBUNIT"/>
    <property type="match status" value="1"/>
</dbReference>
<evidence type="ECO:0000313" key="14">
    <source>
        <dbReference type="Proteomes" id="UP000078343"/>
    </source>
</evidence>
<dbReference type="InterPro" id="IPR055122">
    <property type="entry name" value="Med14_N"/>
</dbReference>
<name>A0A178ZA55_9EURO</name>
<comment type="subunit">
    <text evidence="10">Component of the Mediator complex.</text>
</comment>
<dbReference type="Pfam" id="PF08638">
    <property type="entry name" value="Med14"/>
    <property type="match status" value="1"/>
</dbReference>
<gene>
    <name evidence="13" type="ORF">AYL99_09535</name>
</gene>
<evidence type="ECO:0000256" key="6">
    <source>
        <dbReference type="ARBA" id="ARBA00023163"/>
    </source>
</evidence>
<dbReference type="GO" id="GO:0006357">
    <property type="term" value="P:regulation of transcription by RNA polymerase II"/>
    <property type="evidence" value="ECO:0007669"/>
    <property type="project" value="InterPro"/>
</dbReference>
<evidence type="ECO:0000313" key="13">
    <source>
        <dbReference type="EMBL" id="OAP56356.1"/>
    </source>
</evidence>
<evidence type="ECO:0000256" key="1">
    <source>
        <dbReference type="ARBA" id="ARBA00004123"/>
    </source>
</evidence>
<sequence length="1166" mass="130388">MNGERPAANGEQIANGFQQTVADSTPESGQLKTESVPSNPPPPSIDNTRNCANGDVESSQQPSDNKGSDVAHLHEQAPSDILHLISQDSYLPMAALINRASQSCWNGLSDLVTHLASMPVPELPPDQAKLLPTGLPNNQSKANLEKKDRLLKFSNDQKADFIKLLVLLQWSKNVDEVSKTISINYWLMQRREAYWNAIGSMALLKQESSGFQIPNPDLKTAAEVLSRGTVLSLPRLGYTPQKDLSSRQILRILQSLNRVLSVKLALWDDLPPQLRRYRIHDGRATFTVPNEFELDVSILGDSQDSPFRMVDFRFSFQPSPHIPDSLHSEIELYANSNIDRDGLQGCYDFLHELALSYKLAELHKQAVDLARNQWAGNLRVELIRRNLVVQYWPERQLGKSWIEVGIASGREKQKITKTDSPPFLEVKWMRQGKRVDSLQLHLNDALLSFEAILRQVIAQHITQILDNIYDKLILTPLFANVELFLEQSLSYEDPEECFLTMQLSRSSDLQLKIDSVTGFLVLSPVTERTERLQYEVNRVQGVADDVVSKLLNYRCSIMESRVLVGILGTSWEGLRSFKLSQAEARALFGGPVSRMNMFRQNQWTMAYTLAITHAPDGDHWWLLQQVAAGALSHQTRYRVLHKQRIEVKEELSSAYFDRLAEYLMGLIFLERNADFFRERKEKFDLRPLPAFDQHYELPEISFDLDMARPAFSKQPVPPTAFGSATALQTANSAPNPPALQKGIKVRFGGVDRSTNKVRAVAQYHYQTSSAVLRRIEQSVLDACVSLNPEDKTVMIRVTTAIAQAAIPEIVDKAMDVEKVVSTVEQIHRLPGLRLNAISNSSFTIAYHEGAPAELELRIGFPSGNQAPQLDFFPAGENPHQFLAAQYTKLIAASRGPFATRIRDFLTSLTLTLPLLTYLHKLQDKHGLNPETQQQTDPPGQEDHLRVHILVRSATAFAIQYFTPAGQAPKDVKADSQPHMLARLEVLHHINMSRKPMWLVRAALEDFQSYSRPAYSTPELGAKLKQEIFTRPDGQSKWLALDKAAACMADQPEPLLQAMHDLLWEWAKLAKASEGKVPINLPLNKAKAVPGNPNANNANLPNGPNSRLPAPMKAPPGKMQAPGGMIPNGANVKVQRPSGTGPGGRPMPPNHKANTNSAQKQEVIMLD</sequence>
<keyword evidence="14" id="KW-1185">Reference proteome</keyword>
<comment type="subcellular location">
    <subcellularLocation>
        <location evidence="1 10">Nucleus</location>
    </subcellularLocation>
</comment>
<feature type="compositionally biased region" description="Polar residues" evidence="11">
    <location>
        <begin position="45"/>
        <end position="65"/>
    </location>
</feature>